<feature type="domain" description="C2H2-type" evidence="2">
    <location>
        <begin position="583"/>
        <end position="607"/>
    </location>
</feature>
<dbReference type="PANTHER" id="PTHR33845:SF1">
    <property type="entry name" value="C2H2-TYPE DOMAIN-CONTAINING PROTEIN"/>
    <property type="match status" value="1"/>
</dbReference>
<dbReference type="InterPro" id="IPR013087">
    <property type="entry name" value="Znf_C2H2_type"/>
</dbReference>
<dbReference type="Proteomes" id="UP000663889">
    <property type="component" value="Unassembled WGS sequence"/>
</dbReference>
<evidence type="ECO:0000313" key="5">
    <source>
        <dbReference type="EMBL" id="CAF3666741.1"/>
    </source>
</evidence>
<dbReference type="EMBL" id="CAJNOO010000068">
    <property type="protein sequence ID" value="CAF0782309.1"/>
    <property type="molecule type" value="Genomic_DNA"/>
</dbReference>
<evidence type="ECO:0000313" key="6">
    <source>
        <dbReference type="EMBL" id="CAF3904281.1"/>
    </source>
</evidence>
<dbReference type="PROSITE" id="PS00028">
    <property type="entry name" value="ZINC_FINGER_C2H2_1"/>
    <property type="match status" value="1"/>
</dbReference>
<dbReference type="PANTHER" id="PTHR33845">
    <property type="entry name" value="C2H2-TYPE DOMAIN-CONTAINING PROTEIN"/>
    <property type="match status" value="1"/>
</dbReference>
<comment type="caution">
    <text evidence="3">The sequence shown here is derived from an EMBL/GenBank/DDBJ whole genome shotgun (WGS) entry which is preliminary data.</text>
</comment>
<accession>A0A813RCQ7</accession>
<dbReference type="Proteomes" id="UP000663874">
    <property type="component" value="Unassembled WGS sequence"/>
</dbReference>
<proteinExistence type="predicted"/>
<evidence type="ECO:0000313" key="4">
    <source>
        <dbReference type="EMBL" id="CAF0890936.1"/>
    </source>
</evidence>
<evidence type="ECO:0000256" key="1">
    <source>
        <dbReference type="SAM" id="MobiDB-lite"/>
    </source>
</evidence>
<evidence type="ECO:0000313" key="3">
    <source>
        <dbReference type="EMBL" id="CAF0782309.1"/>
    </source>
</evidence>
<feature type="region of interest" description="Disordered" evidence="1">
    <location>
        <begin position="754"/>
        <end position="821"/>
    </location>
</feature>
<dbReference type="EMBL" id="CAJOAX010004400">
    <property type="protein sequence ID" value="CAF3904281.1"/>
    <property type="molecule type" value="Genomic_DNA"/>
</dbReference>
<feature type="compositionally biased region" description="Acidic residues" evidence="1">
    <location>
        <begin position="809"/>
        <end position="821"/>
    </location>
</feature>
<gene>
    <name evidence="5" type="ORF">FNK824_LOCUS6915</name>
    <name evidence="6" type="ORF">OTI717_LOCUS23951</name>
    <name evidence="3" type="ORF">RFH988_LOCUS2970</name>
    <name evidence="4" type="ORF">SEV965_LOCUS5129</name>
</gene>
<dbReference type="Proteomes" id="UP000663823">
    <property type="component" value="Unassembled WGS sequence"/>
</dbReference>
<dbReference type="Proteomes" id="UP000663882">
    <property type="component" value="Unassembled WGS sequence"/>
</dbReference>
<dbReference type="AlphaFoldDB" id="A0A813RCQ7"/>
<dbReference type="EMBL" id="CAJOBE010000620">
    <property type="protein sequence ID" value="CAF3666741.1"/>
    <property type="molecule type" value="Genomic_DNA"/>
</dbReference>
<reference evidence="3" key="1">
    <citation type="submission" date="2021-02" db="EMBL/GenBank/DDBJ databases">
        <authorList>
            <person name="Nowell W R."/>
        </authorList>
    </citation>
    <scope>NUCLEOTIDE SEQUENCE</scope>
</reference>
<dbReference type="OrthoDB" id="10029347at2759"/>
<name>A0A813RCQ7_9BILA</name>
<feature type="compositionally biased region" description="Basic and acidic residues" evidence="1">
    <location>
        <begin position="784"/>
        <end position="798"/>
    </location>
</feature>
<feature type="compositionally biased region" description="Basic and acidic residues" evidence="1">
    <location>
        <begin position="754"/>
        <end position="766"/>
    </location>
</feature>
<evidence type="ECO:0000259" key="2">
    <source>
        <dbReference type="PROSITE" id="PS00028"/>
    </source>
</evidence>
<organism evidence="3 7">
    <name type="scientific">Rotaria sordida</name>
    <dbReference type="NCBI Taxonomy" id="392033"/>
    <lineage>
        <taxon>Eukaryota</taxon>
        <taxon>Metazoa</taxon>
        <taxon>Spiralia</taxon>
        <taxon>Gnathifera</taxon>
        <taxon>Rotifera</taxon>
        <taxon>Eurotatoria</taxon>
        <taxon>Bdelloidea</taxon>
        <taxon>Philodinida</taxon>
        <taxon>Philodinidae</taxon>
        <taxon>Rotaria</taxon>
    </lineage>
</organism>
<protein>
    <recommendedName>
        <fullName evidence="2">C2H2-type domain-containing protein</fullName>
    </recommendedName>
</protein>
<evidence type="ECO:0000313" key="7">
    <source>
        <dbReference type="Proteomes" id="UP000663882"/>
    </source>
</evidence>
<sequence length="821" mass="94518">MAPGQGQSLLELFEKNVDNDTDEQKLNLGMQSIVEAYKSAPSRKWKLFLLSTVPQHFTRKELQLIFNCNRYMIDKSRYIRHQNDQFNLMNQKIIRREHVAHGTTFIRFDQGDEILIPHVVRTMMKNHILQLYQRHCIQTSCVQPLSRSTVFRLLDACKMRGKKTMCGLDSFSVDGNAGFDILQRLVKELQVNNTEEKNLLQLIKLSRNYLKFEYRQNVSHDDTDCATHCRLFALSDPLEKDLKSNCNHSKHYMSCIKCNSLLALLRRMEDLVTGVSPSESKDELEIDLLTAKVDILSWMFHIIRGVQQDKSKQFVMSQLDSQSGLLLSDWAMKVLPQMHREKMDNWFGKKGISLHVDVLFYMDTNHTLKKMTYFTAIDRCLQDMSSVLCIFEHVIDQIKIDLPNLSTLYTRSDNAGCYAGTAVILTRQVICAAADICLKRTDFNEPQRGKDQADRDIAVAKSCLKAYTNRGGNLINAKSIKEALDETFGSLSGFKTSVIAIDESKCILPQIKIEGITKYHSVAFDGKSITFWQYFDIGCGKSKNFAGCKCTLQTSVMLPFSDTQNTNKEFLMKSTLSSAIFFCSVDSCSATFHNEEQLMDHEQKAEHLYTDDCSLSTIDRARHIYIEHLKGARLLEEASNRIAIESFQSSNIENIQFSDNDDELNRTFSLQGYAIRQRRKSTKLTQEHQQFFIKLFHQGENTGKKVTVENVFQEMRHALKSDNTKLFTTNQYLTKNQIRSLFGRLSKKGSIERRSQLIHNNEKDQKQGSYEESTSSDEENAENYFRKQQDEELEDLKANEVNNSLNCCSDDEYDTDQMDQN</sequence>
<dbReference type="EMBL" id="CAJNOU010000154">
    <property type="protein sequence ID" value="CAF0890936.1"/>
    <property type="molecule type" value="Genomic_DNA"/>
</dbReference>